<name>A0ABP6YP26_9ACTN</name>
<evidence type="ECO:0008006" key="4">
    <source>
        <dbReference type="Google" id="ProtNLM"/>
    </source>
</evidence>
<evidence type="ECO:0000313" key="3">
    <source>
        <dbReference type="Proteomes" id="UP001501222"/>
    </source>
</evidence>
<comment type="caution">
    <text evidence="2">The sequence shown here is derived from an EMBL/GenBank/DDBJ whole genome shotgun (WGS) entry which is preliminary data.</text>
</comment>
<evidence type="ECO:0000256" key="1">
    <source>
        <dbReference type="SAM" id="SignalP"/>
    </source>
</evidence>
<sequence>MRRTAPGVAAVVCVGLVFLAGCGNDAGASTAPVGGNEQPPAPADAAVPAAAGGLAGLAVVPDGFQKGVAGEPAQVTGPFTRQSFVDTLSASPAEDLALLLNAGCKEGYQTFRLSTDRRKRVTVQLFKAASASKARDLQKGFWAQDEHTKPFAVPGVPGALTDAQTGVAGVTGQIEAVAEASITVGSMVAEITVSQSGTLEKTPVPDIKLATTVVKLQYQRLTTKSG</sequence>
<feature type="chain" id="PRO_5047397704" description="LppX_LprAFG lipoprotein" evidence="1">
    <location>
        <begin position="29"/>
        <end position="226"/>
    </location>
</feature>
<dbReference type="PROSITE" id="PS51257">
    <property type="entry name" value="PROKAR_LIPOPROTEIN"/>
    <property type="match status" value="1"/>
</dbReference>
<proteinExistence type="predicted"/>
<keyword evidence="3" id="KW-1185">Reference proteome</keyword>
<protein>
    <recommendedName>
        <fullName evidence="4">LppX_LprAFG lipoprotein</fullName>
    </recommendedName>
</protein>
<evidence type="ECO:0000313" key="2">
    <source>
        <dbReference type="EMBL" id="GAA3587346.1"/>
    </source>
</evidence>
<accession>A0ABP6YP26</accession>
<dbReference type="Proteomes" id="UP001501222">
    <property type="component" value="Unassembled WGS sequence"/>
</dbReference>
<dbReference type="RefSeq" id="WP_344847600.1">
    <property type="nucleotide sequence ID" value="NZ_BAABAA010000013.1"/>
</dbReference>
<keyword evidence="1" id="KW-0732">Signal</keyword>
<reference evidence="3" key="1">
    <citation type="journal article" date="2019" name="Int. J. Syst. Evol. Microbiol.">
        <title>The Global Catalogue of Microorganisms (GCM) 10K type strain sequencing project: providing services to taxonomists for standard genome sequencing and annotation.</title>
        <authorList>
            <consortium name="The Broad Institute Genomics Platform"/>
            <consortium name="The Broad Institute Genome Sequencing Center for Infectious Disease"/>
            <person name="Wu L."/>
            <person name="Ma J."/>
        </authorList>
    </citation>
    <scope>NUCLEOTIDE SEQUENCE [LARGE SCALE GENOMIC DNA]</scope>
    <source>
        <strain evidence="3">JCM 16928</strain>
    </source>
</reference>
<dbReference type="EMBL" id="BAABAA010000013">
    <property type="protein sequence ID" value="GAA3587346.1"/>
    <property type="molecule type" value="Genomic_DNA"/>
</dbReference>
<organism evidence="2 3">
    <name type="scientific">Kribbella ginsengisoli</name>
    <dbReference type="NCBI Taxonomy" id="363865"/>
    <lineage>
        <taxon>Bacteria</taxon>
        <taxon>Bacillati</taxon>
        <taxon>Actinomycetota</taxon>
        <taxon>Actinomycetes</taxon>
        <taxon>Propionibacteriales</taxon>
        <taxon>Kribbellaceae</taxon>
        <taxon>Kribbella</taxon>
    </lineage>
</organism>
<gene>
    <name evidence="2" type="ORF">GCM10022235_67710</name>
</gene>
<feature type="signal peptide" evidence="1">
    <location>
        <begin position="1"/>
        <end position="28"/>
    </location>
</feature>